<comment type="caution">
    <text evidence="9">The sequence shown here is derived from an EMBL/GenBank/DDBJ whole genome shotgun (WGS) entry which is preliminary data.</text>
</comment>
<proteinExistence type="inferred from homology"/>
<evidence type="ECO:0000256" key="4">
    <source>
        <dbReference type="ARBA" id="ARBA00022801"/>
    </source>
</evidence>
<organism evidence="9 10">
    <name type="scientific">Luteimicrobium album</name>
    <dbReference type="NCBI Taxonomy" id="1054550"/>
    <lineage>
        <taxon>Bacteria</taxon>
        <taxon>Bacillati</taxon>
        <taxon>Actinomycetota</taxon>
        <taxon>Actinomycetes</taxon>
        <taxon>Micrococcales</taxon>
        <taxon>Luteimicrobium</taxon>
    </lineage>
</organism>
<keyword evidence="6" id="KW-0238">DNA-binding</keyword>
<dbReference type="PANTHER" id="PTHR13604">
    <property type="entry name" value="DC12-RELATED"/>
    <property type="match status" value="1"/>
</dbReference>
<dbReference type="PANTHER" id="PTHR13604:SF0">
    <property type="entry name" value="ABASIC SITE PROCESSING PROTEIN HMCES"/>
    <property type="match status" value="1"/>
</dbReference>
<name>A0ABQ6HUY0_9MICO</name>
<evidence type="ECO:0000256" key="5">
    <source>
        <dbReference type="ARBA" id="ARBA00023124"/>
    </source>
</evidence>
<evidence type="ECO:0000256" key="8">
    <source>
        <dbReference type="RuleBase" id="RU364100"/>
    </source>
</evidence>
<evidence type="ECO:0000313" key="9">
    <source>
        <dbReference type="EMBL" id="GMA22314.1"/>
    </source>
</evidence>
<keyword evidence="7" id="KW-0456">Lyase</keyword>
<dbReference type="Gene3D" id="3.90.1680.10">
    <property type="entry name" value="SOS response associated peptidase-like"/>
    <property type="match status" value="1"/>
</dbReference>
<dbReference type="Pfam" id="PF02586">
    <property type="entry name" value="SRAP"/>
    <property type="match status" value="1"/>
</dbReference>
<evidence type="ECO:0000256" key="3">
    <source>
        <dbReference type="ARBA" id="ARBA00022763"/>
    </source>
</evidence>
<dbReference type="InterPro" id="IPR003738">
    <property type="entry name" value="SRAP"/>
</dbReference>
<dbReference type="Proteomes" id="UP001157091">
    <property type="component" value="Unassembled WGS sequence"/>
</dbReference>
<evidence type="ECO:0000256" key="2">
    <source>
        <dbReference type="ARBA" id="ARBA00022670"/>
    </source>
</evidence>
<protein>
    <recommendedName>
        <fullName evidence="8">Abasic site processing protein</fullName>
        <ecNumber evidence="8">3.4.-.-</ecNumber>
    </recommendedName>
</protein>
<evidence type="ECO:0000256" key="6">
    <source>
        <dbReference type="ARBA" id="ARBA00023125"/>
    </source>
</evidence>
<keyword evidence="5" id="KW-0190">Covalent protein-DNA linkage</keyword>
<dbReference type="EMBL" id="BSUK01000001">
    <property type="protein sequence ID" value="GMA22314.1"/>
    <property type="molecule type" value="Genomic_DNA"/>
</dbReference>
<evidence type="ECO:0000256" key="7">
    <source>
        <dbReference type="ARBA" id="ARBA00023239"/>
    </source>
</evidence>
<accession>A0ABQ6HUY0</accession>
<keyword evidence="2 8" id="KW-0645">Protease</keyword>
<evidence type="ECO:0000313" key="10">
    <source>
        <dbReference type="Proteomes" id="UP001157091"/>
    </source>
</evidence>
<sequence length="260" mass="28388">MGGVRDHGLMCGRYASFREAQDLADAFAIDAALVEPAVRELAPSWNVAPTQDVRIVVERAPKGEPDGPVERSLRLARWGLVPSWAKDPSVGNRMINARVESLTDKAAFAKPFAARRCIVPADGYYEWKKLEPAPGSSPSGRARVPKQPYYITPADDDVAALAGLYEFWRDPSRTADDPRRWLVSTTIVTMPASEDLASIHDRMPLVLPRSAWDAWLDPSVGAEGASALLARTPELMRFREVSSLVSNVNNDSPALLAPVG</sequence>
<dbReference type="EC" id="3.4.-.-" evidence="8"/>
<keyword evidence="10" id="KW-1185">Reference proteome</keyword>
<dbReference type="SUPFAM" id="SSF143081">
    <property type="entry name" value="BB1717-like"/>
    <property type="match status" value="1"/>
</dbReference>
<keyword evidence="3" id="KW-0227">DNA damage</keyword>
<comment type="similarity">
    <text evidence="1 8">Belongs to the SOS response-associated peptidase family.</text>
</comment>
<evidence type="ECO:0000256" key="1">
    <source>
        <dbReference type="ARBA" id="ARBA00008136"/>
    </source>
</evidence>
<keyword evidence="4 8" id="KW-0378">Hydrolase</keyword>
<reference evidence="10" key="1">
    <citation type="journal article" date="2019" name="Int. J. Syst. Evol. Microbiol.">
        <title>The Global Catalogue of Microorganisms (GCM) 10K type strain sequencing project: providing services to taxonomists for standard genome sequencing and annotation.</title>
        <authorList>
            <consortium name="The Broad Institute Genomics Platform"/>
            <consortium name="The Broad Institute Genome Sequencing Center for Infectious Disease"/>
            <person name="Wu L."/>
            <person name="Ma J."/>
        </authorList>
    </citation>
    <scope>NUCLEOTIDE SEQUENCE [LARGE SCALE GENOMIC DNA]</scope>
    <source>
        <strain evidence="10">NBRC 106348</strain>
    </source>
</reference>
<dbReference type="InterPro" id="IPR036590">
    <property type="entry name" value="SRAP-like"/>
</dbReference>
<gene>
    <name evidence="9" type="ORF">GCM10025864_00730</name>
</gene>